<reference evidence="2" key="2">
    <citation type="journal article" date="2024" name="Plant">
        <title>Genomic evolution and insights into agronomic trait innovations of Sesamum species.</title>
        <authorList>
            <person name="Miao H."/>
            <person name="Wang L."/>
            <person name="Qu L."/>
            <person name="Liu H."/>
            <person name="Sun Y."/>
            <person name="Le M."/>
            <person name="Wang Q."/>
            <person name="Wei S."/>
            <person name="Zheng Y."/>
            <person name="Lin W."/>
            <person name="Duan Y."/>
            <person name="Cao H."/>
            <person name="Xiong S."/>
            <person name="Wang X."/>
            <person name="Wei L."/>
            <person name="Li C."/>
            <person name="Ma Q."/>
            <person name="Ju M."/>
            <person name="Zhao R."/>
            <person name="Li G."/>
            <person name="Mu C."/>
            <person name="Tian Q."/>
            <person name="Mei H."/>
            <person name="Zhang T."/>
            <person name="Gao T."/>
            <person name="Zhang H."/>
        </authorList>
    </citation>
    <scope>NUCLEOTIDE SEQUENCE</scope>
    <source>
        <strain evidence="2">G02</strain>
    </source>
</reference>
<dbReference type="EMBL" id="JACGWJ010000019">
    <property type="protein sequence ID" value="KAL0345267.1"/>
    <property type="molecule type" value="Genomic_DNA"/>
</dbReference>
<reference evidence="2" key="1">
    <citation type="submission" date="2020-06" db="EMBL/GenBank/DDBJ databases">
        <authorList>
            <person name="Li T."/>
            <person name="Hu X."/>
            <person name="Zhang T."/>
            <person name="Song X."/>
            <person name="Zhang H."/>
            <person name="Dai N."/>
            <person name="Sheng W."/>
            <person name="Hou X."/>
            <person name="Wei L."/>
        </authorList>
    </citation>
    <scope>NUCLEOTIDE SEQUENCE</scope>
    <source>
        <strain evidence="2">G02</strain>
        <tissue evidence="2">Leaf</tissue>
    </source>
</reference>
<accession>A0AAW2NQQ1</accession>
<proteinExistence type="predicted"/>
<evidence type="ECO:0000256" key="1">
    <source>
        <dbReference type="SAM" id="MobiDB-lite"/>
    </source>
</evidence>
<name>A0AAW2NQQ1_SESRA</name>
<protein>
    <submittedName>
        <fullName evidence="2">Uncharacterized protein</fullName>
    </submittedName>
</protein>
<evidence type="ECO:0000313" key="2">
    <source>
        <dbReference type="EMBL" id="KAL0345267.1"/>
    </source>
</evidence>
<feature type="compositionally biased region" description="Low complexity" evidence="1">
    <location>
        <begin position="42"/>
        <end position="63"/>
    </location>
</feature>
<feature type="compositionally biased region" description="Pro residues" evidence="1">
    <location>
        <begin position="1"/>
        <end position="41"/>
    </location>
</feature>
<gene>
    <name evidence="2" type="ORF">Sradi_4358000</name>
</gene>
<dbReference type="AlphaFoldDB" id="A0AAW2NQQ1"/>
<organism evidence="2">
    <name type="scientific">Sesamum radiatum</name>
    <name type="common">Black benniseed</name>
    <dbReference type="NCBI Taxonomy" id="300843"/>
    <lineage>
        <taxon>Eukaryota</taxon>
        <taxon>Viridiplantae</taxon>
        <taxon>Streptophyta</taxon>
        <taxon>Embryophyta</taxon>
        <taxon>Tracheophyta</taxon>
        <taxon>Spermatophyta</taxon>
        <taxon>Magnoliopsida</taxon>
        <taxon>eudicotyledons</taxon>
        <taxon>Gunneridae</taxon>
        <taxon>Pentapetalae</taxon>
        <taxon>asterids</taxon>
        <taxon>lamiids</taxon>
        <taxon>Lamiales</taxon>
        <taxon>Pedaliaceae</taxon>
        <taxon>Sesamum</taxon>
    </lineage>
</organism>
<feature type="region of interest" description="Disordered" evidence="1">
    <location>
        <begin position="1"/>
        <end position="63"/>
    </location>
</feature>
<sequence length="63" mass="6103">MLPTHPPPPMQADPPPLPPHSPPPLQAEAPPPPPPQAPPPLQAEAPAASNAGEGSAASAASAS</sequence>
<comment type="caution">
    <text evidence="2">The sequence shown here is derived from an EMBL/GenBank/DDBJ whole genome shotgun (WGS) entry which is preliminary data.</text>
</comment>